<dbReference type="PANTHER" id="PTHR11709:SF71">
    <property type="entry name" value="OXIDOREDUCTASE TPCJ"/>
    <property type="match status" value="1"/>
</dbReference>
<comment type="caution">
    <text evidence="7">The sequence shown here is derived from an EMBL/GenBank/DDBJ whole genome shotgun (WGS) entry which is preliminary data.</text>
</comment>
<gene>
    <name evidence="7" type="ORF">LY79DRAFT_697981</name>
</gene>
<feature type="domain" description="Plastocyanin-like" evidence="6">
    <location>
        <begin position="140"/>
        <end position="255"/>
    </location>
</feature>
<dbReference type="GO" id="GO:0005507">
    <property type="term" value="F:copper ion binding"/>
    <property type="evidence" value="ECO:0007669"/>
    <property type="project" value="InterPro"/>
</dbReference>
<evidence type="ECO:0000259" key="5">
    <source>
        <dbReference type="Pfam" id="PF00394"/>
    </source>
</evidence>
<dbReference type="Pfam" id="PF07732">
    <property type="entry name" value="Cu-oxidase_3"/>
    <property type="match status" value="1"/>
</dbReference>
<feature type="domain" description="Plastocyanin-like" evidence="5">
    <location>
        <begin position="328"/>
        <end position="392"/>
    </location>
</feature>
<protein>
    <submittedName>
        <fullName evidence="7">Multicopper oxidase-domain-containing protein</fullName>
    </submittedName>
</protein>
<evidence type="ECO:0000256" key="1">
    <source>
        <dbReference type="ARBA" id="ARBA00010609"/>
    </source>
</evidence>
<dbReference type="PANTHER" id="PTHR11709">
    <property type="entry name" value="MULTI-COPPER OXIDASE"/>
    <property type="match status" value="1"/>
</dbReference>
<keyword evidence="4" id="KW-0186">Copper</keyword>
<organism evidence="7 8">
    <name type="scientific">Colletotrichum navitas</name>
    <dbReference type="NCBI Taxonomy" id="681940"/>
    <lineage>
        <taxon>Eukaryota</taxon>
        <taxon>Fungi</taxon>
        <taxon>Dikarya</taxon>
        <taxon>Ascomycota</taxon>
        <taxon>Pezizomycotina</taxon>
        <taxon>Sordariomycetes</taxon>
        <taxon>Hypocreomycetidae</taxon>
        <taxon>Glomerellales</taxon>
        <taxon>Glomerellaceae</taxon>
        <taxon>Colletotrichum</taxon>
        <taxon>Colletotrichum graminicola species complex</taxon>
    </lineage>
</organism>
<dbReference type="Proteomes" id="UP001230504">
    <property type="component" value="Unassembled WGS sequence"/>
</dbReference>
<dbReference type="InterPro" id="IPR001117">
    <property type="entry name" value="Cu-oxidase_2nd"/>
</dbReference>
<dbReference type="Pfam" id="PF00394">
    <property type="entry name" value="Cu-oxidase"/>
    <property type="match status" value="1"/>
</dbReference>
<dbReference type="RefSeq" id="XP_060408841.1">
    <property type="nucleotide sequence ID" value="XM_060564866.1"/>
</dbReference>
<evidence type="ECO:0000259" key="6">
    <source>
        <dbReference type="Pfam" id="PF07732"/>
    </source>
</evidence>
<evidence type="ECO:0000256" key="4">
    <source>
        <dbReference type="ARBA" id="ARBA00023008"/>
    </source>
</evidence>
<dbReference type="EMBL" id="JAHLJV010000097">
    <property type="protein sequence ID" value="KAK1573184.1"/>
    <property type="molecule type" value="Genomic_DNA"/>
</dbReference>
<proteinExistence type="inferred from homology"/>
<reference evidence="7" key="1">
    <citation type="submission" date="2021-06" db="EMBL/GenBank/DDBJ databases">
        <title>Comparative genomics, transcriptomics and evolutionary studies reveal genomic signatures of adaptation to plant cell wall in hemibiotrophic fungi.</title>
        <authorList>
            <consortium name="DOE Joint Genome Institute"/>
            <person name="Baroncelli R."/>
            <person name="Diaz J.F."/>
            <person name="Benocci T."/>
            <person name="Peng M."/>
            <person name="Battaglia E."/>
            <person name="Haridas S."/>
            <person name="Andreopoulos W."/>
            <person name="Labutti K."/>
            <person name="Pangilinan J."/>
            <person name="Floch G.L."/>
            <person name="Makela M.R."/>
            <person name="Henrissat B."/>
            <person name="Grigoriev I.V."/>
            <person name="Crouch J.A."/>
            <person name="De Vries R.P."/>
            <person name="Sukno S.A."/>
            <person name="Thon M.R."/>
        </authorList>
    </citation>
    <scope>NUCLEOTIDE SEQUENCE</scope>
    <source>
        <strain evidence="7">CBS 125086</strain>
    </source>
</reference>
<dbReference type="InterPro" id="IPR045087">
    <property type="entry name" value="Cu-oxidase_fam"/>
</dbReference>
<dbReference type="Gene3D" id="2.60.40.420">
    <property type="entry name" value="Cupredoxins - blue copper proteins"/>
    <property type="match status" value="2"/>
</dbReference>
<dbReference type="GeneID" id="85449106"/>
<evidence type="ECO:0000256" key="2">
    <source>
        <dbReference type="ARBA" id="ARBA00022723"/>
    </source>
</evidence>
<name>A0AAD8PP66_9PEZI</name>
<keyword evidence="2" id="KW-0479">Metal-binding</keyword>
<keyword evidence="3" id="KW-0560">Oxidoreductase</keyword>
<dbReference type="AlphaFoldDB" id="A0AAD8PP66"/>
<comment type="similarity">
    <text evidence="1">Belongs to the multicopper oxidase family.</text>
</comment>
<accession>A0AAD8PP66</accession>
<sequence>MYNQALIVFPILAADLPPRKHQAKILALRHIWVIIIDAAQFLFGSPSFGDVAQCRFGGRPSLLHIDTLTKHGHPIFTRLGSNIVKFVCNYTLTTGFKSCSTPDNRSCWLRDPDTGEEYNINTDYETNIPQGITRIYHLNVTDGDINANGLDSNGAKLFNDLWPGPLIEACWRDEVGIHVHNKLAYNGTSIHWHGIRQNQTMHMDGINGITQCPIAPQSHFVYKWNATQYGSSWYHSHYSVQYADGLQAPIEIHGPTSFPYDEAIEPITVTDWANNSAFENIHPGRKPDREDILLGGLGNIVRFTGGKTANTTEIPRGYEVWFDNIKPNPATRAKRYLLRLINTSFDTTFVFSIDNHNFTVIEADFVPVKPFNATSSLIAIGQRCHVIVEATPVVNSSYPSANPLPDDGNYWIRTWVADRCGVILKYIGDKENYMKTCILRYEYTSTVEPSTTAWEVSPDCSDTAINNQIVPVVPWTVGDGAYGQIAVLLADGLDRAP</sequence>
<keyword evidence="8" id="KW-1185">Reference proteome</keyword>
<evidence type="ECO:0000256" key="3">
    <source>
        <dbReference type="ARBA" id="ARBA00023002"/>
    </source>
</evidence>
<dbReference type="SUPFAM" id="SSF49503">
    <property type="entry name" value="Cupredoxins"/>
    <property type="match status" value="2"/>
</dbReference>
<dbReference type="CDD" id="cd13880">
    <property type="entry name" value="CuRO_2_MaLCC_like"/>
    <property type="match status" value="1"/>
</dbReference>
<dbReference type="GO" id="GO:0016491">
    <property type="term" value="F:oxidoreductase activity"/>
    <property type="evidence" value="ECO:0007669"/>
    <property type="project" value="UniProtKB-KW"/>
</dbReference>
<evidence type="ECO:0000313" key="8">
    <source>
        <dbReference type="Proteomes" id="UP001230504"/>
    </source>
</evidence>
<dbReference type="FunFam" id="2.60.40.420:FF:000021">
    <property type="entry name" value="Extracellular dihydrogeodin oxidase/laccase"/>
    <property type="match status" value="1"/>
</dbReference>
<dbReference type="InterPro" id="IPR008972">
    <property type="entry name" value="Cupredoxin"/>
</dbReference>
<evidence type="ECO:0000313" key="7">
    <source>
        <dbReference type="EMBL" id="KAK1573184.1"/>
    </source>
</evidence>
<dbReference type="InterPro" id="IPR011707">
    <property type="entry name" value="Cu-oxidase-like_N"/>
</dbReference>